<evidence type="ECO:0000256" key="7">
    <source>
        <dbReference type="ARBA" id="ARBA00023065"/>
    </source>
</evidence>
<evidence type="ECO:0000313" key="14">
    <source>
        <dbReference type="Proteomes" id="UP000470302"/>
    </source>
</evidence>
<dbReference type="GO" id="GO:0046930">
    <property type="term" value="C:pore complex"/>
    <property type="evidence" value="ECO:0007669"/>
    <property type="project" value="UniProtKB-KW"/>
</dbReference>
<evidence type="ECO:0000256" key="11">
    <source>
        <dbReference type="SAM" id="SignalP"/>
    </source>
</evidence>
<name>A0A845GFN9_9BURK</name>
<evidence type="ECO:0000256" key="9">
    <source>
        <dbReference type="ARBA" id="ARBA00023136"/>
    </source>
</evidence>
<feature type="signal peptide" evidence="11">
    <location>
        <begin position="1"/>
        <end position="23"/>
    </location>
</feature>
<reference evidence="13 14" key="1">
    <citation type="submission" date="2020-01" db="EMBL/GenBank/DDBJ databases">
        <title>Novel species isolated from a subtropical stream in China.</title>
        <authorList>
            <person name="Lu H."/>
        </authorList>
    </citation>
    <scope>NUCLEOTIDE SEQUENCE [LARGE SCALE GENOMIC DNA]</scope>
    <source>
        <strain evidence="13 14">FT82W</strain>
    </source>
</reference>
<dbReference type="SUPFAM" id="SSF56935">
    <property type="entry name" value="Porins"/>
    <property type="match status" value="1"/>
</dbReference>
<protein>
    <submittedName>
        <fullName evidence="13">Porin</fullName>
    </submittedName>
</protein>
<dbReference type="InterPro" id="IPR033900">
    <property type="entry name" value="Gram_neg_porin_domain"/>
</dbReference>
<dbReference type="Pfam" id="PF13609">
    <property type="entry name" value="Porin_4"/>
    <property type="match status" value="1"/>
</dbReference>
<feature type="chain" id="PRO_5033055446" evidence="11">
    <location>
        <begin position="24"/>
        <end position="344"/>
    </location>
</feature>
<dbReference type="GO" id="GO:0034220">
    <property type="term" value="P:monoatomic ion transmembrane transport"/>
    <property type="evidence" value="ECO:0007669"/>
    <property type="project" value="InterPro"/>
</dbReference>
<dbReference type="InterPro" id="IPR050298">
    <property type="entry name" value="Gram-neg_bact_OMP"/>
</dbReference>
<proteinExistence type="predicted"/>
<dbReference type="Proteomes" id="UP000470302">
    <property type="component" value="Unassembled WGS sequence"/>
</dbReference>
<organism evidence="13 14">
    <name type="scientific">Duganella vulcania</name>
    <dbReference type="NCBI Taxonomy" id="2692166"/>
    <lineage>
        <taxon>Bacteria</taxon>
        <taxon>Pseudomonadati</taxon>
        <taxon>Pseudomonadota</taxon>
        <taxon>Betaproteobacteria</taxon>
        <taxon>Burkholderiales</taxon>
        <taxon>Oxalobacteraceae</taxon>
        <taxon>Telluria group</taxon>
        <taxon>Duganella</taxon>
    </lineage>
</organism>
<keyword evidence="9" id="KW-0472">Membrane</keyword>
<evidence type="ECO:0000256" key="5">
    <source>
        <dbReference type="ARBA" id="ARBA00022692"/>
    </source>
</evidence>
<evidence type="ECO:0000256" key="8">
    <source>
        <dbReference type="ARBA" id="ARBA00023114"/>
    </source>
</evidence>
<dbReference type="AlphaFoldDB" id="A0A845GFN9"/>
<comment type="subcellular location">
    <subcellularLocation>
        <location evidence="1">Cell outer membrane</location>
        <topology evidence="1">Multi-pass membrane protein</topology>
    </subcellularLocation>
</comment>
<evidence type="ECO:0000256" key="10">
    <source>
        <dbReference type="ARBA" id="ARBA00023237"/>
    </source>
</evidence>
<dbReference type="RefSeq" id="WP_161100254.1">
    <property type="nucleotide sequence ID" value="NZ_WWCW01000239.1"/>
</dbReference>
<dbReference type="PANTHER" id="PTHR34501:SF9">
    <property type="entry name" value="MAJOR OUTER MEMBRANE PROTEIN P.IA"/>
    <property type="match status" value="1"/>
</dbReference>
<accession>A0A845GFN9</accession>
<dbReference type="GO" id="GO:0015288">
    <property type="term" value="F:porin activity"/>
    <property type="evidence" value="ECO:0007669"/>
    <property type="project" value="UniProtKB-KW"/>
</dbReference>
<keyword evidence="3" id="KW-0813">Transport</keyword>
<evidence type="ECO:0000256" key="3">
    <source>
        <dbReference type="ARBA" id="ARBA00022448"/>
    </source>
</evidence>
<gene>
    <name evidence="13" type="ORF">GTP91_31325</name>
</gene>
<dbReference type="EMBL" id="WWCW01000239">
    <property type="protein sequence ID" value="MYM91657.1"/>
    <property type="molecule type" value="Genomic_DNA"/>
</dbReference>
<keyword evidence="10" id="KW-0998">Cell outer membrane</keyword>
<dbReference type="PANTHER" id="PTHR34501">
    <property type="entry name" value="PROTEIN YDDL-RELATED"/>
    <property type="match status" value="1"/>
</dbReference>
<evidence type="ECO:0000313" key="13">
    <source>
        <dbReference type="EMBL" id="MYM91657.1"/>
    </source>
</evidence>
<dbReference type="GO" id="GO:0009279">
    <property type="term" value="C:cell outer membrane"/>
    <property type="evidence" value="ECO:0007669"/>
    <property type="project" value="UniProtKB-SubCell"/>
</dbReference>
<keyword evidence="4" id="KW-1134">Transmembrane beta strand</keyword>
<evidence type="ECO:0000256" key="1">
    <source>
        <dbReference type="ARBA" id="ARBA00004571"/>
    </source>
</evidence>
<dbReference type="InterPro" id="IPR002299">
    <property type="entry name" value="Porin_Neis"/>
</dbReference>
<keyword evidence="6 11" id="KW-0732">Signal</keyword>
<feature type="domain" description="Porin" evidence="12">
    <location>
        <begin position="10"/>
        <end position="325"/>
    </location>
</feature>
<evidence type="ECO:0000256" key="4">
    <source>
        <dbReference type="ARBA" id="ARBA00022452"/>
    </source>
</evidence>
<dbReference type="InterPro" id="IPR001702">
    <property type="entry name" value="Porin_Gram-ve"/>
</dbReference>
<dbReference type="PRINTS" id="PR00184">
    <property type="entry name" value="NEISSPPORIN"/>
</dbReference>
<dbReference type="Gene3D" id="2.40.160.10">
    <property type="entry name" value="Porin"/>
    <property type="match status" value="1"/>
</dbReference>
<dbReference type="InterPro" id="IPR023614">
    <property type="entry name" value="Porin_dom_sf"/>
</dbReference>
<evidence type="ECO:0000256" key="6">
    <source>
        <dbReference type="ARBA" id="ARBA00022729"/>
    </source>
</evidence>
<keyword evidence="5" id="KW-0812">Transmembrane</keyword>
<keyword evidence="7" id="KW-0406">Ion transport</keyword>
<comment type="caution">
    <text evidence="13">The sequence shown here is derived from an EMBL/GenBank/DDBJ whole genome shotgun (WGS) entry which is preliminary data.</text>
</comment>
<dbReference type="PRINTS" id="PR00182">
    <property type="entry name" value="ECOLNEIPORIN"/>
</dbReference>
<evidence type="ECO:0000256" key="2">
    <source>
        <dbReference type="ARBA" id="ARBA00011233"/>
    </source>
</evidence>
<keyword evidence="8" id="KW-0626">Porin</keyword>
<comment type="subunit">
    <text evidence="2">Homotrimer.</text>
</comment>
<evidence type="ECO:0000259" key="12">
    <source>
        <dbReference type="Pfam" id="PF13609"/>
    </source>
</evidence>
<dbReference type="CDD" id="cd00342">
    <property type="entry name" value="gram_neg_porins"/>
    <property type="match status" value="1"/>
</dbReference>
<sequence>MNKSYKSFTALAILAATAGVAQAQSAVTVYGNIDLGVFKKTGSTLSEGRRDNNRLGFKGVEDLGDGLKALFQLEIRYDPDVGTIEGTSRPLFQGQSRVGLQGGFGTVRIGRGLTALQDSNVAFEPFRGTPSTAGFITDLMVAGYTSQPLDPAGSSANRFSNAVFYNSPEIAGLQLNVTVATREANGNPVLIGRGTQAAPQYAANAALTSNPYSVSATYRAGIFAAMLAAERNAAESKLWSVAGSVQARPDLKLVASYQSQDQEHTVAVNPVTKAWVVGANLDIGPGTLLAGYGRKTPDGAVPTKQIGLGYEYGLSKRTFLYADASNRKAATSVNFYGVGIHHKF</sequence>